<dbReference type="eggNOG" id="ENOG5033CMH">
    <property type="taxonomic scope" value="Bacteria"/>
</dbReference>
<dbReference type="Proteomes" id="UP000001317">
    <property type="component" value="Chromosome"/>
</dbReference>
<sequence>MSISQLESALINESQLGSRLNHAVGSNRRGEFGLLLSMLSEDARDMAQFQTAAHLSHDLRIKFELPAPQTLIGQLDDDIMVTDNSLVHQQSGATAFRLANTLNEEALVIRCKESLAMQEVLANCALSVRQRYGQVSVAPKVELTHFVDQLVMQRQMGELIAQA</sequence>
<evidence type="ECO:0000313" key="2">
    <source>
        <dbReference type="Proteomes" id="UP000001317"/>
    </source>
</evidence>
<gene>
    <name evidence="1" type="ordered locus">Shal_1938</name>
</gene>
<dbReference type="InterPro" id="IPR021879">
    <property type="entry name" value="VC2046_fam"/>
</dbReference>
<dbReference type="RefSeq" id="WP_012277035.1">
    <property type="nucleotide sequence ID" value="NC_010334.1"/>
</dbReference>
<evidence type="ECO:0000313" key="1">
    <source>
        <dbReference type="EMBL" id="ABZ76503.1"/>
    </source>
</evidence>
<protein>
    <recommendedName>
        <fullName evidence="3">QueD-like protein</fullName>
    </recommendedName>
</protein>
<reference evidence="1" key="1">
    <citation type="submission" date="2008-01" db="EMBL/GenBank/DDBJ databases">
        <title>Complete sequence of Shewanella halifaxensis HAW-EB4.</title>
        <authorList>
            <consortium name="US DOE Joint Genome Institute"/>
            <person name="Copeland A."/>
            <person name="Lucas S."/>
            <person name="Lapidus A."/>
            <person name="Glavina del Rio T."/>
            <person name="Dalin E."/>
            <person name="Tice H."/>
            <person name="Bruce D."/>
            <person name="Goodwin L."/>
            <person name="Pitluck S."/>
            <person name="Sims D."/>
            <person name="Brettin T."/>
            <person name="Detter J.C."/>
            <person name="Han C."/>
            <person name="Kuske C.R."/>
            <person name="Schmutz J."/>
            <person name="Larimer F."/>
            <person name="Land M."/>
            <person name="Hauser L."/>
            <person name="Kyrpides N."/>
            <person name="Kim E."/>
            <person name="Zhao J.-S."/>
            <person name="Richardson P."/>
        </authorList>
    </citation>
    <scope>NUCLEOTIDE SEQUENCE [LARGE SCALE GENOMIC DNA]</scope>
    <source>
        <strain evidence="1">HAW-EB4</strain>
    </source>
</reference>
<dbReference type="HOGENOM" id="CLU_126580_0_0_6"/>
<organism evidence="1 2">
    <name type="scientific">Shewanella halifaxensis (strain HAW-EB4)</name>
    <dbReference type="NCBI Taxonomy" id="458817"/>
    <lineage>
        <taxon>Bacteria</taxon>
        <taxon>Pseudomonadati</taxon>
        <taxon>Pseudomonadota</taxon>
        <taxon>Gammaproteobacteria</taxon>
        <taxon>Alteromonadales</taxon>
        <taxon>Shewanellaceae</taxon>
        <taxon>Shewanella</taxon>
    </lineage>
</organism>
<keyword evidence="2" id="KW-1185">Reference proteome</keyword>
<dbReference type="AlphaFoldDB" id="B0TSC3"/>
<proteinExistence type="predicted"/>
<dbReference type="Pfam" id="PF11993">
    <property type="entry name" value="VC2046"/>
    <property type="match status" value="1"/>
</dbReference>
<dbReference type="EMBL" id="CP000931">
    <property type="protein sequence ID" value="ABZ76503.1"/>
    <property type="molecule type" value="Genomic_DNA"/>
</dbReference>
<dbReference type="KEGG" id="shl:Shal_1938"/>
<dbReference type="OrthoDB" id="7061360at2"/>
<evidence type="ECO:0008006" key="3">
    <source>
        <dbReference type="Google" id="ProtNLM"/>
    </source>
</evidence>
<accession>B0TSC3</accession>
<name>B0TSC3_SHEHH</name>